<protein>
    <recommendedName>
        <fullName evidence="1">LRAT domain-containing protein</fullName>
    </recommendedName>
</protein>
<dbReference type="Gramene" id="KJB21300">
    <property type="protein sequence ID" value="KJB21300"/>
    <property type="gene ID" value="B456_004G2480002"/>
</dbReference>
<dbReference type="STRING" id="29730.A0A0D2RQB3"/>
<dbReference type="eggNOG" id="ENOG502QSKS">
    <property type="taxonomic scope" value="Eukaryota"/>
</dbReference>
<dbReference type="EMBL" id="CM001743">
    <property type="protein sequence ID" value="KJB21300.1"/>
    <property type="molecule type" value="Genomic_DNA"/>
</dbReference>
<feature type="domain" description="LRAT" evidence="1">
    <location>
        <begin position="21"/>
        <end position="154"/>
    </location>
</feature>
<dbReference type="KEGG" id="gra:105792596"/>
<dbReference type="Gene3D" id="3.90.1720.10">
    <property type="entry name" value="endopeptidase domain like (from Nostoc punctiforme)"/>
    <property type="match status" value="1"/>
</dbReference>
<evidence type="ECO:0000313" key="2">
    <source>
        <dbReference type="EMBL" id="KJB21300.1"/>
    </source>
</evidence>
<accession>A0A0D2RQB3</accession>
<evidence type="ECO:0000313" key="3">
    <source>
        <dbReference type="Proteomes" id="UP000032304"/>
    </source>
</evidence>
<dbReference type="PROSITE" id="PS51934">
    <property type="entry name" value="LRAT"/>
    <property type="match status" value="1"/>
</dbReference>
<keyword evidence="3" id="KW-1185">Reference proteome</keyword>
<name>A0A0D2RQB3_GOSRA</name>
<sequence length="193" mass="20850">MGQPQSKPSKPRFPQPGDHIYCERKGGLYDHHGIYVGDDMVIHLRGAAKKLGELPACHKCGDKRVENGEIAKVCIDCFLDGATLQIFDYGVPLLEFIARKRGTCCQRDSKPPHEVISTATDLLERNGFGPYDMLTNNCEHFAVYCKTGSAASYQIAHHIEGVIATGPAGMLAGATVAVACGVSKGVRKTSSSW</sequence>
<dbReference type="Pfam" id="PF04970">
    <property type="entry name" value="LRAT"/>
    <property type="match status" value="1"/>
</dbReference>
<dbReference type="OrthoDB" id="68610at2759"/>
<dbReference type="PANTHER" id="PTHR46137:SF1">
    <property type="entry name" value="LRAT DOMAIN-CONTAINING PROTEIN"/>
    <property type="match status" value="1"/>
</dbReference>
<evidence type="ECO:0000259" key="1">
    <source>
        <dbReference type="PROSITE" id="PS51934"/>
    </source>
</evidence>
<proteinExistence type="predicted"/>
<dbReference type="AlphaFoldDB" id="A0A0D2RQB3"/>
<dbReference type="PANTHER" id="PTHR46137">
    <property type="entry name" value="OS05G0310600 PROTEIN"/>
    <property type="match status" value="1"/>
</dbReference>
<dbReference type="InterPro" id="IPR007053">
    <property type="entry name" value="LRAT_dom"/>
</dbReference>
<dbReference type="OMA" id="YRYSASH"/>
<gene>
    <name evidence="2" type="ORF">B456_004G2480002</name>
</gene>
<organism evidence="2 3">
    <name type="scientific">Gossypium raimondii</name>
    <name type="common">Peruvian cotton</name>
    <name type="synonym">Gossypium klotzschianum subsp. raimondii</name>
    <dbReference type="NCBI Taxonomy" id="29730"/>
    <lineage>
        <taxon>Eukaryota</taxon>
        <taxon>Viridiplantae</taxon>
        <taxon>Streptophyta</taxon>
        <taxon>Embryophyta</taxon>
        <taxon>Tracheophyta</taxon>
        <taxon>Spermatophyta</taxon>
        <taxon>Magnoliopsida</taxon>
        <taxon>eudicotyledons</taxon>
        <taxon>Gunneridae</taxon>
        <taxon>Pentapetalae</taxon>
        <taxon>rosids</taxon>
        <taxon>malvids</taxon>
        <taxon>Malvales</taxon>
        <taxon>Malvaceae</taxon>
        <taxon>Malvoideae</taxon>
        <taxon>Gossypium</taxon>
    </lineage>
</organism>
<dbReference type="Proteomes" id="UP000032304">
    <property type="component" value="Chromosome 4"/>
</dbReference>
<reference evidence="2 3" key="1">
    <citation type="journal article" date="2012" name="Nature">
        <title>Repeated polyploidization of Gossypium genomes and the evolution of spinnable cotton fibres.</title>
        <authorList>
            <person name="Paterson A.H."/>
            <person name="Wendel J.F."/>
            <person name="Gundlach H."/>
            <person name="Guo H."/>
            <person name="Jenkins J."/>
            <person name="Jin D."/>
            <person name="Llewellyn D."/>
            <person name="Showmaker K.C."/>
            <person name="Shu S."/>
            <person name="Udall J."/>
            <person name="Yoo M.J."/>
            <person name="Byers R."/>
            <person name="Chen W."/>
            <person name="Doron-Faigenboim A."/>
            <person name="Duke M.V."/>
            <person name="Gong L."/>
            <person name="Grimwood J."/>
            <person name="Grover C."/>
            <person name="Grupp K."/>
            <person name="Hu G."/>
            <person name="Lee T.H."/>
            <person name="Li J."/>
            <person name="Lin L."/>
            <person name="Liu T."/>
            <person name="Marler B.S."/>
            <person name="Page J.T."/>
            <person name="Roberts A.W."/>
            <person name="Romanel E."/>
            <person name="Sanders W.S."/>
            <person name="Szadkowski E."/>
            <person name="Tan X."/>
            <person name="Tang H."/>
            <person name="Xu C."/>
            <person name="Wang J."/>
            <person name="Wang Z."/>
            <person name="Zhang D."/>
            <person name="Zhang L."/>
            <person name="Ashrafi H."/>
            <person name="Bedon F."/>
            <person name="Bowers J.E."/>
            <person name="Brubaker C.L."/>
            <person name="Chee P.W."/>
            <person name="Das S."/>
            <person name="Gingle A.R."/>
            <person name="Haigler C.H."/>
            <person name="Harker D."/>
            <person name="Hoffmann L.V."/>
            <person name="Hovav R."/>
            <person name="Jones D.C."/>
            <person name="Lemke C."/>
            <person name="Mansoor S."/>
            <person name="ur Rahman M."/>
            <person name="Rainville L.N."/>
            <person name="Rambani A."/>
            <person name="Reddy U.K."/>
            <person name="Rong J.K."/>
            <person name="Saranga Y."/>
            <person name="Scheffler B.E."/>
            <person name="Scheffler J.A."/>
            <person name="Stelly D.M."/>
            <person name="Triplett B.A."/>
            <person name="Van Deynze A."/>
            <person name="Vaslin M.F."/>
            <person name="Waghmare V.N."/>
            <person name="Walford S.A."/>
            <person name="Wright R.J."/>
            <person name="Zaki E.A."/>
            <person name="Zhang T."/>
            <person name="Dennis E.S."/>
            <person name="Mayer K.F."/>
            <person name="Peterson D.G."/>
            <person name="Rokhsar D.S."/>
            <person name="Wang X."/>
            <person name="Schmutz J."/>
        </authorList>
    </citation>
    <scope>NUCLEOTIDE SEQUENCE [LARGE SCALE GENOMIC DNA]</scope>
</reference>